<proteinExistence type="predicted"/>
<dbReference type="EMBL" id="MDDG01000001">
    <property type="protein sequence ID" value="OQE46589.1"/>
    <property type="molecule type" value="Genomic_DNA"/>
</dbReference>
<dbReference type="GO" id="GO:0050832">
    <property type="term" value="P:defense response to fungus"/>
    <property type="evidence" value="ECO:0007669"/>
    <property type="project" value="UniProtKB-KW"/>
</dbReference>
<protein>
    <recommendedName>
        <fullName evidence="6">Extracellular membrane protein CFEM domain-containing protein</fullName>
    </recommendedName>
</protein>
<keyword evidence="5" id="KW-1185">Reference proteome</keyword>
<dbReference type="SUPFAM" id="SSF57598">
    <property type="entry name" value="Antifungal protein (AGAFP)"/>
    <property type="match status" value="1"/>
</dbReference>
<feature type="signal peptide" evidence="3">
    <location>
        <begin position="1"/>
        <end position="20"/>
    </location>
</feature>
<evidence type="ECO:0008006" key="6">
    <source>
        <dbReference type="Google" id="ProtNLM"/>
    </source>
</evidence>
<sequence>MHFYQNFLTLLALGATLAAAETVGGRCSKSTQQCTLNPDGPAPLIAVVACPAHEQCTSDGSGCTGSTYNAVADQCT</sequence>
<keyword evidence="1" id="KW-0929">Antimicrobial</keyword>
<dbReference type="GO" id="GO:0031640">
    <property type="term" value="P:killing of cells of another organism"/>
    <property type="evidence" value="ECO:0007669"/>
    <property type="project" value="UniProtKB-KW"/>
</dbReference>
<evidence type="ECO:0000313" key="4">
    <source>
        <dbReference type="EMBL" id="OQE46589.1"/>
    </source>
</evidence>
<keyword evidence="3" id="KW-0732">Signal</keyword>
<dbReference type="AlphaFoldDB" id="A0A1V6V7X9"/>
<feature type="chain" id="PRO_5013297367" description="Extracellular membrane protein CFEM domain-containing protein" evidence="3">
    <location>
        <begin position="21"/>
        <end position="76"/>
    </location>
</feature>
<evidence type="ECO:0000313" key="5">
    <source>
        <dbReference type="Proteomes" id="UP000191500"/>
    </source>
</evidence>
<reference evidence="5" key="1">
    <citation type="journal article" date="2017" name="Nat. Microbiol.">
        <title>Global analysis of biosynthetic gene clusters reveals vast potential of secondary metabolite production in Penicillium species.</title>
        <authorList>
            <person name="Nielsen J.C."/>
            <person name="Grijseels S."/>
            <person name="Prigent S."/>
            <person name="Ji B."/>
            <person name="Dainat J."/>
            <person name="Nielsen K.F."/>
            <person name="Frisvad J.C."/>
            <person name="Workman M."/>
            <person name="Nielsen J."/>
        </authorList>
    </citation>
    <scope>NUCLEOTIDE SEQUENCE [LARGE SCALE GENOMIC DNA]</scope>
    <source>
        <strain evidence="5">IBT 31321</strain>
    </source>
</reference>
<name>A0A1V6V7X9_9EURO</name>
<evidence type="ECO:0000256" key="3">
    <source>
        <dbReference type="SAM" id="SignalP"/>
    </source>
</evidence>
<dbReference type="Proteomes" id="UP000191500">
    <property type="component" value="Unassembled WGS sequence"/>
</dbReference>
<dbReference type="InterPro" id="IPR023112">
    <property type="entry name" value="Antifungal-protein_dom_sf"/>
</dbReference>
<accession>A0A1V6V7X9</accession>
<evidence type="ECO:0000256" key="2">
    <source>
        <dbReference type="ARBA" id="ARBA00022577"/>
    </source>
</evidence>
<evidence type="ECO:0000256" key="1">
    <source>
        <dbReference type="ARBA" id="ARBA00022529"/>
    </source>
</evidence>
<keyword evidence="2" id="KW-0295">Fungicide</keyword>
<organism evidence="4 5">
    <name type="scientific">Penicillium coprophilum</name>
    <dbReference type="NCBI Taxonomy" id="36646"/>
    <lineage>
        <taxon>Eukaryota</taxon>
        <taxon>Fungi</taxon>
        <taxon>Dikarya</taxon>
        <taxon>Ascomycota</taxon>
        <taxon>Pezizomycotina</taxon>
        <taxon>Eurotiomycetes</taxon>
        <taxon>Eurotiomycetidae</taxon>
        <taxon>Eurotiales</taxon>
        <taxon>Aspergillaceae</taxon>
        <taxon>Penicillium</taxon>
    </lineage>
</organism>
<comment type="caution">
    <text evidence="4">The sequence shown here is derived from an EMBL/GenBank/DDBJ whole genome shotgun (WGS) entry which is preliminary data.</text>
</comment>
<gene>
    <name evidence="4" type="ORF">PENCOP_c001G08880</name>
</gene>